<dbReference type="AlphaFoldDB" id="A0A6J4KF51"/>
<feature type="non-terminal residue" evidence="2">
    <location>
        <position position="146"/>
    </location>
</feature>
<feature type="region of interest" description="Disordered" evidence="1">
    <location>
        <begin position="120"/>
        <end position="146"/>
    </location>
</feature>
<proteinExistence type="predicted"/>
<organism evidence="2">
    <name type="scientific">uncultured Friedmanniella sp</name>
    <dbReference type="NCBI Taxonomy" id="335381"/>
    <lineage>
        <taxon>Bacteria</taxon>
        <taxon>Bacillati</taxon>
        <taxon>Actinomycetota</taxon>
        <taxon>Actinomycetes</taxon>
        <taxon>Propionibacteriales</taxon>
        <taxon>Nocardioidaceae</taxon>
        <taxon>Friedmanniella</taxon>
        <taxon>environmental samples</taxon>
    </lineage>
</organism>
<name>A0A6J4KF51_9ACTN</name>
<feature type="compositionally biased region" description="Low complexity" evidence="1">
    <location>
        <begin position="128"/>
        <end position="146"/>
    </location>
</feature>
<feature type="region of interest" description="Disordered" evidence="1">
    <location>
        <begin position="42"/>
        <end position="100"/>
    </location>
</feature>
<feature type="non-terminal residue" evidence="2">
    <location>
        <position position="1"/>
    </location>
</feature>
<protein>
    <submittedName>
        <fullName evidence="2">Alcohol dehydrogenase</fullName>
    </submittedName>
</protein>
<gene>
    <name evidence="2" type="ORF">AVDCRST_MAG48-1585</name>
</gene>
<evidence type="ECO:0000256" key="1">
    <source>
        <dbReference type="SAM" id="MobiDB-lite"/>
    </source>
</evidence>
<sequence length="146" mass="14729">CGHRRSAAPSGSSRSRSRPPTPGSCPRGTCCWPPAPVRSAAATCPTSAAGCGRTRPPRTAGAPRGPRASRCTRSSARSSPAGTPTTPPVTSSSAGRRCSTASPNWWSLTATAWPATTPVCRPPPPSCSSPWPACSTPSSSSATSRG</sequence>
<feature type="compositionally biased region" description="Low complexity" evidence="1">
    <location>
        <begin position="52"/>
        <end position="95"/>
    </location>
</feature>
<dbReference type="EMBL" id="CADCTS010000230">
    <property type="protein sequence ID" value="CAA9304364.1"/>
    <property type="molecule type" value="Genomic_DNA"/>
</dbReference>
<accession>A0A6J4KF51</accession>
<evidence type="ECO:0000313" key="2">
    <source>
        <dbReference type="EMBL" id="CAA9304364.1"/>
    </source>
</evidence>
<feature type="region of interest" description="Disordered" evidence="1">
    <location>
        <begin position="1"/>
        <end position="27"/>
    </location>
</feature>
<reference evidence="2" key="1">
    <citation type="submission" date="2020-02" db="EMBL/GenBank/DDBJ databases">
        <authorList>
            <person name="Meier V. D."/>
        </authorList>
    </citation>
    <scope>NUCLEOTIDE SEQUENCE</scope>
    <source>
        <strain evidence="2">AVDCRST_MAG48</strain>
    </source>
</reference>